<dbReference type="SUPFAM" id="SSF55315">
    <property type="entry name" value="L30e-like"/>
    <property type="match status" value="1"/>
</dbReference>
<dbReference type="Proteomes" id="UP000298133">
    <property type="component" value="Unassembled WGS sequence"/>
</dbReference>
<dbReference type="Gene3D" id="3.30.1330.30">
    <property type="match status" value="1"/>
</dbReference>
<dbReference type="GO" id="GO:0006396">
    <property type="term" value="P:RNA processing"/>
    <property type="evidence" value="ECO:0007669"/>
    <property type="project" value="InterPro"/>
</dbReference>
<dbReference type="PANTHER" id="PTHR46429">
    <property type="entry name" value="23S RRNA (GUANOSINE-2'-O-)-METHYLTRANSFERASE RLMB"/>
    <property type="match status" value="1"/>
</dbReference>
<dbReference type="InterPro" id="IPR004441">
    <property type="entry name" value="rRNA_MeTrfase_TrmH"/>
</dbReference>
<name>A0A4Y8UKJ3_9GAMM</name>
<feature type="domain" description="RNA 2-O ribose methyltransferase substrate binding" evidence="3">
    <location>
        <begin position="23"/>
        <end position="101"/>
    </location>
</feature>
<proteinExistence type="predicted"/>
<evidence type="ECO:0000256" key="2">
    <source>
        <dbReference type="ARBA" id="ARBA00022679"/>
    </source>
</evidence>
<protein>
    <submittedName>
        <fullName evidence="4">RNA methyltransferase</fullName>
    </submittedName>
</protein>
<dbReference type="SMART" id="SM00967">
    <property type="entry name" value="SpoU_sub_bind"/>
    <property type="match status" value="1"/>
</dbReference>
<evidence type="ECO:0000313" key="5">
    <source>
        <dbReference type="Proteomes" id="UP000298133"/>
    </source>
</evidence>
<dbReference type="InterPro" id="IPR029026">
    <property type="entry name" value="tRNA_m1G_MTases_N"/>
</dbReference>
<dbReference type="CDD" id="cd18095">
    <property type="entry name" value="SpoU-like_rRNA-MTase"/>
    <property type="match status" value="1"/>
</dbReference>
<reference evidence="4 5" key="1">
    <citation type="submission" date="2019-03" db="EMBL/GenBank/DDBJ databases">
        <title>Draft genome of Gammaproteobacteria bacterium LSUCC0057, a member of the SAR92 clade.</title>
        <authorList>
            <person name="Lanclos V.C."/>
            <person name="Doiron C."/>
            <person name="Henson M.W."/>
            <person name="Thrash J.C."/>
        </authorList>
    </citation>
    <scope>NUCLEOTIDE SEQUENCE [LARGE SCALE GENOMIC DNA]</scope>
    <source>
        <strain evidence="4 5">LSUCC0057</strain>
    </source>
</reference>
<gene>
    <name evidence="4" type="ORF">E3W66_02065</name>
</gene>
<dbReference type="Pfam" id="PF08032">
    <property type="entry name" value="SpoU_sub_bind"/>
    <property type="match status" value="1"/>
</dbReference>
<dbReference type="InterPro" id="IPR001537">
    <property type="entry name" value="SpoU_MeTrfase"/>
</dbReference>
<dbReference type="SUPFAM" id="SSF75217">
    <property type="entry name" value="alpha/beta knot"/>
    <property type="match status" value="1"/>
</dbReference>
<dbReference type="Gene3D" id="3.40.1280.10">
    <property type="match status" value="1"/>
</dbReference>
<evidence type="ECO:0000259" key="3">
    <source>
        <dbReference type="SMART" id="SM00967"/>
    </source>
</evidence>
<dbReference type="PANTHER" id="PTHR46429:SF1">
    <property type="entry name" value="23S RRNA (GUANOSINE-2'-O-)-METHYLTRANSFERASE RLMB"/>
    <property type="match status" value="1"/>
</dbReference>
<keyword evidence="2 4" id="KW-0808">Transferase</keyword>
<organism evidence="4 5">
    <name type="scientific">Gammaproteobacteria bacterium LSUCC0057</name>
    <dbReference type="NCBI Taxonomy" id="2559237"/>
    <lineage>
        <taxon>Bacteria</taxon>
        <taxon>Pseudomonadati</taxon>
        <taxon>Pseudomonadota</taxon>
        <taxon>Gammaproteobacteria</taxon>
        <taxon>Cellvibrionales</taxon>
        <taxon>Porticoccaceae</taxon>
        <taxon>SAR92 clade</taxon>
    </lineage>
</organism>
<comment type="caution">
    <text evidence="4">The sequence shown here is derived from an EMBL/GenBank/DDBJ whole genome shotgun (WGS) entry which is preliminary data.</text>
</comment>
<keyword evidence="5" id="KW-1185">Reference proteome</keyword>
<dbReference type="GO" id="GO:0008173">
    <property type="term" value="F:RNA methyltransferase activity"/>
    <property type="evidence" value="ECO:0007669"/>
    <property type="project" value="InterPro"/>
</dbReference>
<evidence type="ECO:0000256" key="1">
    <source>
        <dbReference type="ARBA" id="ARBA00022603"/>
    </source>
</evidence>
<dbReference type="InterPro" id="IPR029028">
    <property type="entry name" value="Alpha/beta_knot_MTases"/>
</dbReference>
<dbReference type="InterPro" id="IPR013123">
    <property type="entry name" value="SpoU_subst-bd"/>
</dbReference>
<dbReference type="GO" id="GO:0032259">
    <property type="term" value="P:methylation"/>
    <property type="evidence" value="ECO:0007669"/>
    <property type="project" value="UniProtKB-KW"/>
</dbReference>
<dbReference type="Pfam" id="PF00588">
    <property type="entry name" value="SpoU_methylase"/>
    <property type="match status" value="1"/>
</dbReference>
<sequence>MAAPQSDSAEYLAKKQRLRKVLTLYGRKPTLEALLDANTAVQRLHLADSNRGGGIIAEILEHAKRRGVEVRYHSREQLARISRNSKQDQGVACDIDCPNYLELTQWLNASSGTERQHLMALDGVTNPQNLGMIIRSVAASPLHGVIVPQRGCAELSPLVVKASAGALFKAPLCRVERLLPALRQLQQHGFALAMLSSHRATPLPQWRPPAKVVYVMGNESDGVSAEIAELCQERLMIPMANGVESLNVAVAAALVAFSGSA</sequence>
<accession>A0A4Y8UKJ3</accession>
<evidence type="ECO:0000313" key="4">
    <source>
        <dbReference type="EMBL" id="TFH68761.1"/>
    </source>
</evidence>
<dbReference type="GO" id="GO:0005829">
    <property type="term" value="C:cytosol"/>
    <property type="evidence" value="ECO:0007669"/>
    <property type="project" value="TreeGrafter"/>
</dbReference>
<dbReference type="InterPro" id="IPR029064">
    <property type="entry name" value="Ribosomal_eL30-like_sf"/>
</dbReference>
<dbReference type="GO" id="GO:0003723">
    <property type="term" value="F:RNA binding"/>
    <property type="evidence" value="ECO:0007669"/>
    <property type="project" value="InterPro"/>
</dbReference>
<dbReference type="EMBL" id="SPIA01000001">
    <property type="protein sequence ID" value="TFH68761.1"/>
    <property type="molecule type" value="Genomic_DNA"/>
</dbReference>
<dbReference type="AlphaFoldDB" id="A0A4Y8UKJ3"/>
<keyword evidence="1 4" id="KW-0489">Methyltransferase</keyword>
<dbReference type="OrthoDB" id="9785673at2"/>